<gene>
    <name evidence="2" type="ORF">EV385_0743</name>
</gene>
<protein>
    <submittedName>
        <fullName evidence="2">Uncharacterized protein</fullName>
    </submittedName>
</protein>
<proteinExistence type="predicted"/>
<keyword evidence="1" id="KW-1133">Transmembrane helix</keyword>
<comment type="caution">
    <text evidence="2">The sequence shown here is derived from an EMBL/GenBank/DDBJ whole genome shotgun (WGS) entry which is preliminary data.</text>
</comment>
<dbReference type="AlphaFoldDB" id="A0A4Q7ZG64"/>
<reference evidence="2 3" key="1">
    <citation type="submission" date="2019-02" db="EMBL/GenBank/DDBJ databases">
        <title>Sequencing the genomes of 1000 actinobacteria strains.</title>
        <authorList>
            <person name="Klenk H.-P."/>
        </authorList>
    </citation>
    <scope>NUCLEOTIDE SEQUENCE [LARGE SCALE GENOMIC DNA]</scope>
    <source>
        <strain evidence="2 3">DSM 45162</strain>
    </source>
</reference>
<keyword evidence="1" id="KW-0472">Membrane</keyword>
<name>A0A4Q7ZG64_9ACTN</name>
<evidence type="ECO:0000256" key="1">
    <source>
        <dbReference type="SAM" id="Phobius"/>
    </source>
</evidence>
<dbReference type="EMBL" id="SHKY01000001">
    <property type="protein sequence ID" value="RZU49009.1"/>
    <property type="molecule type" value="Genomic_DNA"/>
</dbReference>
<sequence>MAYLFPPMAEEPPSDYVDFVAGHLTALRRDAARLTDGDPYANQLPGEVLADVAGHWRRLRWWSRLRRGDAAADFLSRRLVARAKQWREDRPYPVDVRSVPSDARRPAAASIPATGAASCLAAARPVSVAQGLAPLLGSTIRVTGRAVAEAEIAWVHAYQRYCWRRVGRVAAAVVLIVGGIVQIMSHLSAPIP</sequence>
<dbReference type="RefSeq" id="WP_130508157.1">
    <property type="nucleotide sequence ID" value="NZ_SHKY01000001.1"/>
</dbReference>
<evidence type="ECO:0000313" key="3">
    <source>
        <dbReference type="Proteomes" id="UP000292564"/>
    </source>
</evidence>
<keyword evidence="1" id="KW-0812">Transmembrane</keyword>
<accession>A0A4Q7ZG64</accession>
<organism evidence="2 3">
    <name type="scientific">Krasilnikovia cinnamomea</name>
    <dbReference type="NCBI Taxonomy" id="349313"/>
    <lineage>
        <taxon>Bacteria</taxon>
        <taxon>Bacillati</taxon>
        <taxon>Actinomycetota</taxon>
        <taxon>Actinomycetes</taxon>
        <taxon>Micromonosporales</taxon>
        <taxon>Micromonosporaceae</taxon>
        <taxon>Krasilnikovia</taxon>
    </lineage>
</organism>
<dbReference type="Proteomes" id="UP000292564">
    <property type="component" value="Unassembled WGS sequence"/>
</dbReference>
<feature type="transmembrane region" description="Helical" evidence="1">
    <location>
        <begin position="169"/>
        <end position="189"/>
    </location>
</feature>
<evidence type="ECO:0000313" key="2">
    <source>
        <dbReference type="EMBL" id="RZU49009.1"/>
    </source>
</evidence>
<dbReference type="OrthoDB" id="3291369at2"/>
<keyword evidence="3" id="KW-1185">Reference proteome</keyword>